<evidence type="ECO:0000259" key="16">
    <source>
        <dbReference type="Pfam" id="PF00912"/>
    </source>
</evidence>
<reference evidence="18" key="1">
    <citation type="submission" date="2016-01" db="EMBL/GenBank/DDBJ databases">
        <authorList>
            <person name="Mitreva M."/>
            <person name="Pepin K.H."/>
            <person name="Mihindukulasuriya K.A."/>
            <person name="Fulton R."/>
            <person name="Fronick C."/>
            <person name="O'Laughlin M."/>
            <person name="Miner T."/>
            <person name="Herter B."/>
            <person name="Rosa B.A."/>
            <person name="Cordes M."/>
            <person name="Tomlinson C."/>
            <person name="Wollam A."/>
            <person name="Palsikar V.B."/>
            <person name="Mardis E.R."/>
            <person name="Wilson R.K."/>
        </authorList>
    </citation>
    <scope>NUCLEOTIDE SEQUENCE [LARGE SCALE GENOMIC DNA]</scope>
    <source>
        <strain evidence="18">DNF00729</strain>
    </source>
</reference>
<evidence type="ECO:0000256" key="4">
    <source>
        <dbReference type="ARBA" id="ARBA00022670"/>
    </source>
</evidence>
<keyword evidence="9" id="KW-0573">Peptidoglycan synthesis</keyword>
<evidence type="ECO:0000256" key="11">
    <source>
        <dbReference type="ARBA" id="ARBA00023316"/>
    </source>
</evidence>
<keyword evidence="10" id="KW-0511">Multifunctional enzyme</keyword>
<evidence type="ECO:0000256" key="5">
    <source>
        <dbReference type="ARBA" id="ARBA00022676"/>
    </source>
</evidence>
<dbReference type="SUPFAM" id="SSF56601">
    <property type="entry name" value="beta-lactamase/transpeptidase-like"/>
    <property type="match status" value="1"/>
</dbReference>
<feature type="domain" description="Glycosyl transferase family 51" evidence="16">
    <location>
        <begin position="68"/>
        <end position="239"/>
    </location>
</feature>
<dbReference type="PANTHER" id="PTHR32282">
    <property type="entry name" value="BINDING PROTEIN TRANSPEPTIDASE, PUTATIVE-RELATED"/>
    <property type="match status" value="1"/>
</dbReference>
<dbReference type="SUPFAM" id="SSF53955">
    <property type="entry name" value="Lysozyme-like"/>
    <property type="match status" value="1"/>
</dbReference>
<name>A0A134AG31_9FIRM</name>
<sequence>MPMSHHFKNHSNTIHLALCIIAFIVVFIAGMLGAWVVTVLHSVDAIDFNDLKVSIAETSTILDAEGNIIDEVDPSIISEHVALKQVPKHVQEAFLAIEDRSFYDHHGLDLRQILASLAANVKSGHIIRGGSTITQQLVKNIYLSTDQSVARKLKEAYITLALEQSLSKKDILEAYLNRVDLGLGSQGIEAASQAYFSKHVEDLTLEEGALLAGIAKSPANYQPLKRLPASDEKNENIVATQTVGDKVYDLEKNERSMERKNTVLKAMAAGGYLSSKEADDASKRDIIFKPKQEDPAPYSSYVADYIADEAIQILMTTQKIDRDRARQLVREGGLTIQSTIVPQYQKGMETLYDGYAHLVQNGRNRGAHFIDFSTDESGNIVDDRGETLYLRYGNLFDEEGNLHLSKEHYRFENGNLSFYNPAFVQKNGTIQLKNFYTLDKRDNLKTLSGATAIFEPGEVSGDEEFEMSKDVLKKYGNSIKEQDGELIFSKNLFLFPDESSLQPQSAALIADNETGGIVALAGGNSLRNPARMRFNHVNSKRQPGTALTPLSAYLTALIKGDTLATSYDDTPLKIDGAIWPAQREFYGYDILADAAAHTREAVGGKILERFGFEASLNTLKLLGLYDDTSNDTIVSSSENKTRNDITYDGLASGNLVDGVSLKDLVNAYAKIASPQTGGNYIVESITDGEGNVIYRHEPKSVKFPNKSNALLRYALSLSPLSKSLKQNGYDAYAIFGENKFHSDYMAVGSTPHYTYGLWMGNEIQKLALSRNQDLATSFYASLYSITDDKSQWKVPDSFEMVEVSDKTGDLASTYAKRAHSTVTLPFLPGTAPKEITKNYTRVLICSESGEKASTYCPYDTITYGYYFVRPKGYDPAQFDGIRPKDFYTLPSSYCHIHTKEWHDEQLRQQEELEKEQEEALKKEQAKARDKQKQKSKNNRSATQKTAKGRKNSKR</sequence>
<keyword evidence="15" id="KW-0472">Membrane</keyword>
<gene>
    <name evidence="17" type="ORF">HMPREF1863_01016</name>
</gene>
<feature type="compositionally biased region" description="Basic and acidic residues" evidence="14">
    <location>
        <begin position="908"/>
        <end position="932"/>
    </location>
</feature>
<keyword evidence="18" id="KW-1185">Reference proteome</keyword>
<comment type="similarity">
    <text evidence="1">In the C-terminal section; belongs to the transpeptidase family.</text>
</comment>
<dbReference type="Pfam" id="PF00912">
    <property type="entry name" value="Transgly"/>
    <property type="match status" value="1"/>
</dbReference>
<accession>A0A134AG31</accession>
<feature type="region of interest" description="Disordered" evidence="14">
    <location>
        <begin position="908"/>
        <end position="954"/>
    </location>
</feature>
<evidence type="ECO:0000256" key="9">
    <source>
        <dbReference type="ARBA" id="ARBA00022984"/>
    </source>
</evidence>
<proteinExistence type="inferred from homology"/>
<dbReference type="GO" id="GO:0071555">
    <property type="term" value="P:cell wall organization"/>
    <property type="evidence" value="ECO:0007669"/>
    <property type="project" value="UniProtKB-KW"/>
</dbReference>
<dbReference type="Gene3D" id="1.10.3810.10">
    <property type="entry name" value="Biosynthetic peptidoglycan transglycosylase-like"/>
    <property type="match status" value="1"/>
</dbReference>
<keyword evidence="3" id="KW-0121">Carboxypeptidase</keyword>
<evidence type="ECO:0000313" key="18">
    <source>
        <dbReference type="Proteomes" id="UP000070442"/>
    </source>
</evidence>
<comment type="catalytic activity">
    <reaction evidence="12">
        <text>Preferential cleavage: (Ac)2-L-Lys-D-Ala-|-D-Ala. Also transpeptidation of peptidyl-alanyl moieties that are N-acyl substituents of D-alanine.</text>
        <dbReference type="EC" id="3.4.16.4"/>
    </reaction>
</comment>
<evidence type="ECO:0000256" key="14">
    <source>
        <dbReference type="SAM" id="MobiDB-lite"/>
    </source>
</evidence>
<evidence type="ECO:0000256" key="1">
    <source>
        <dbReference type="ARBA" id="ARBA00007090"/>
    </source>
</evidence>
<dbReference type="GO" id="GO:0009252">
    <property type="term" value="P:peptidoglycan biosynthetic process"/>
    <property type="evidence" value="ECO:0007669"/>
    <property type="project" value="UniProtKB-KW"/>
</dbReference>
<comment type="caution">
    <text evidence="17">The sequence shown here is derived from an EMBL/GenBank/DDBJ whole genome shotgun (WGS) entry which is preliminary data.</text>
</comment>
<dbReference type="GO" id="GO:0006508">
    <property type="term" value="P:proteolysis"/>
    <property type="evidence" value="ECO:0007669"/>
    <property type="project" value="UniProtKB-KW"/>
</dbReference>
<dbReference type="GO" id="GO:0009002">
    <property type="term" value="F:serine-type D-Ala-D-Ala carboxypeptidase activity"/>
    <property type="evidence" value="ECO:0007669"/>
    <property type="project" value="UniProtKB-EC"/>
</dbReference>
<evidence type="ECO:0000256" key="13">
    <source>
        <dbReference type="ARBA" id="ARBA00049902"/>
    </source>
</evidence>
<dbReference type="InterPro" id="IPR023346">
    <property type="entry name" value="Lysozyme-like_dom_sf"/>
</dbReference>
<dbReference type="PANTHER" id="PTHR32282:SF33">
    <property type="entry name" value="PEPTIDOGLYCAN GLYCOSYLTRANSFERASE"/>
    <property type="match status" value="1"/>
</dbReference>
<evidence type="ECO:0000256" key="7">
    <source>
        <dbReference type="ARBA" id="ARBA00022801"/>
    </source>
</evidence>
<evidence type="ECO:0000313" key="17">
    <source>
        <dbReference type="EMBL" id="KXB66634.1"/>
    </source>
</evidence>
<dbReference type="FunFam" id="1.10.3810.10:FF:000001">
    <property type="entry name" value="Penicillin-binding protein 1A"/>
    <property type="match status" value="1"/>
</dbReference>
<dbReference type="GO" id="GO:0008360">
    <property type="term" value="P:regulation of cell shape"/>
    <property type="evidence" value="ECO:0007669"/>
    <property type="project" value="UniProtKB-KW"/>
</dbReference>
<dbReference type="InterPro" id="IPR012338">
    <property type="entry name" value="Beta-lactam/transpept-like"/>
</dbReference>
<dbReference type="OrthoDB" id="9766909at2"/>
<keyword evidence="15" id="KW-0812">Transmembrane</keyword>
<evidence type="ECO:0000256" key="10">
    <source>
        <dbReference type="ARBA" id="ARBA00023268"/>
    </source>
</evidence>
<dbReference type="PATRIC" id="fig|755172.3.peg.975"/>
<evidence type="ECO:0000256" key="2">
    <source>
        <dbReference type="ARBA" id="ARBA00007739"/>
    </source>
</evidence>
<keyword evidence="7" id="KW-0378">Hydrolase</keyword>
<dbReference type="Gene3D" id="3.40.710.10">
    <property type="entry name" value="DD-peptidase/beta-lactamase superfamily"/>
    <property type="match status" value="1"/>
</dbReference>
<dbReference type="GO" id="GO:0008955">
    <property type="term" value="F:peptidoglycan glycosyltransferase activity"/>
    <property type="evidence" value="ECO:0007669"/>
    <property type="project" value="UniProtKB-EC"/>
</dbReference>
<organism evidence="17 18">
    <name type="scientific">Aedoeadaptatus coxii</name>
    <dbReference type="NCBI Taxonomy" id="755172"/>
    <lineage>
        <taxon>Bacteria</taxon>
        <taxon>Bacillati</taxon>
        <taxon>Bacillota</taxon>
        <taxon>Tissierellia</taxon>
        <taxon>Tissierellales</taxon>
        <taxon>Peptoniphilaceae</taxon>
        <taxon>Aedoeadaptatus</taxon>
    </lineage>
</organism>
<evidence type="ECO:0000256" key="3">
    <source>
        <dbReference type="ARBA" id="ARBA00022645"/>
    </source>
</evidence>
<keyword evidence="15" id="KW-1133">Transmembrane helix</keyword>
<comment type="catalytic activity">
    <reaction evidence="13">
        <text>[GlcNAc-(1-&gt;4)-Mur2Ac(oyl-L-Ala-gamma-D-Glu-L-Lys-D-Ala-D-Ala)](n)-di-trans,octa-cis-undecaprenyl diphosphate + beta-D-GlcNAc-(1-&gt;4)-Mur2Ac(oyl-L-Ala-gamma-D-Glu-L-Lys-D-Ala-D-Ala)-di-trans,octa-cis-undecaprenyl diphosphate = [GlcNAc-(1-&gt;4)-Mur2Ac(oyl-L-Ala-gamma-D-Glu-L-Lys-D-Ala-D-Ala)](n+1)-di-trans,octa-cis-undecaprenyl diphosphate + di-trans,octa-cis-undecaprenyl diphosphate + H(+)</text>
        <dbReference type="Rhea" id="RHEA:23708"/>
        <dbReference type="Rhea" id="RHEA-COMP:9602"/>
        <dbReference type="Rhea" id="RHEA-COMP:9603"/>
        <dbReference type="ChEBI" id="CHEBI:15378"/>
        <dbReference type="ChEBI" id="CHEBI:58405"/>
        <dbReference type="ChEBI" id="CHEBI:60033"/>
        <dbReference type="ChEBI" id="CHEBI:78435"/>
        <dbReference type="EC" id="2.4.99.28"/>
    </reaction>
</comment>
<keyword evidence="6" id="KW-0808">Transferase</keyword>
<evidence type="ECO:0000256" key="8">
    <source>
        <dbReference type="ARBA" id="ARBA00022960"/>
    </source>
</evidence>
<evidence type="ECO:0000256" key="6">
    <source>
        <dbReference type="ARBA" id="ARBA00022679"/>
    </source>
</evidence>
<dbReference type="STRING" id="755172.HMPREF1863_01016"/>
<dbReference type="InterPro" id="IPR001264">
    <property type="entry name" value="Glyco_trans_51"/>
</dbReference>
<keyword evidence="11" id="KW-0961">Cell wall biogenesis/degradation</keyword>
<feature type="transmembrane region" description="Helical" evidence="15">
    <location>
        <begin position="12"/>
        <end position="37"/>
    </location>
</feature>
<comment type="similarity">
    <text evidence="2">In the N-terminal section; belongs to the glycosyltransferase 51 family.</text>
</comment>
<evidence type="ECO:0000256" key="12">
    <source>
        <dbReference type="ARBA" id="ARBA00034000"/>
    </source>
</evidence>
<dbReference type="InterPro" id="IPR050396">
    <property type="entry name" value="Glycosyltr_51/Transpeptidase"/>
</dbReference>
<keyword evidence="8" id="KW-0133">Cell shape</keyword>
<keyword evidence="5" id="KW-0328">Glycosyltransferase</keyword>
<dbReference type="InterPro" id="IPR036950">
    <property type="entry name" value="PBP_transglycosylase"/>
</dbReference>
<dbReference type="EMBL" id="LSDG01000027">
    <property type="protein sequence ID" value="KXB66634.1"/>
    <property type="molecule type" value="Genomic_DNA"/>
</dbReference>
<keyword evidence="4" id="KW-0645">Protease</keyword>
<evidence type="ECO:0000256" key="15">
    <source>
        <dbReference type="SAM" id="Phobius"/>
    </source>
</evidence>
<dbReference type="Proteomes" id="UP000070442">
    <property type="component" value="Unassembled WGS sequence"/>
</dbReference>
<protein>
    <submittedName>
        <fullName evidence="17">Transglycosylase</fullName>
    </submittedName>
</protein>
<dbReference type="AlphaFoldDB" id="A0A134AG31"/>